<evidence type="ECO:0000313" key="3">
    <source>
        <dbReference type="Proteomes" id="UP000053557"/>
    </source>
</evidence>
<dbReference type="AlphaFoldDB" id="A0A117SXZ0"/>
<dbReference type="EMBL" id="LPVJ01000029">
    <property type="protein sequence ID" value="KUO96049.1"/>
    <property type="molecule type" value="Genomic_DNA"/>
</dbReference>
<dbReference type="OrthoDB" id="9941948at2"/>
<feature type="region of interest" description="Disordered" evidence="1">
    <location>
        <begin position="97"/>
        <end position="116"/>
    </location>
</feature>
<proteinExistence type="predicted"/>
<evidence type="ECO:0000256" key="1">
    <source>
        <dbReference type="SAM" id="MobiDB-lite"/>
    </source>
</evidence>
<comment type="caution">
    <text evidence="2">The sequence shown here is derived from an EMBL/GenBank/DDBJ whole genome shotgun (WGS) entry which is preliminary data.</text>
</comment>
<accession>A0A117SXZ0</accession>
<protein>
    <submittedName>
        <fullName evidence="2">Uncharacterized protein</fullName>
    </submittedName>
</protein>
<keyword evidence="3" id="KW-1185">Reference proteome</keyword>
<reference evidence="2 3" key="1">
    <citation type="submission" date="2015-12" db="EMBL/GenBank/DDBJ databases">
        <title>Draft genome sequence of Acidibacillus ferrooxidans ITV001, isolated from a chalcopyrite acid mine drainage site in Brazil.</title>
        <authorList>
            <person name="Dall'Agnol H."/>
            <person name="Nancucheo I."/>
            <person name="Johnson B."/>
            <person name="Oliveira R."/>
            <person name="Leite L."/>
            <person name="Pylro V."/>
            <person name="Nunes G.L."/>
            <person name="Tzotzos G."/>
            <person name="Fernandes G.R."/>
            <person name="Dutra J."/>
            <person name="Orellana S.C."/>
            <person name="Oliveira G."/>
        </authorList>
    </citation>
    <scope>NUCLEOTIDE SEQUENCE [LARGE SCALE GENOMIC DNA]</scope>
    <source>
        <strain evidence="3">ITV01</strain>
    </source>
</reference>
<name>A0A117SXZ0_9BACL</name>
<feature type="compositionally biased region" description="Polar residues" evidence="1">
    <location>
        <begin position="1"/>
        <end position="11"/>
    </location>
</feature>
<feature type="region of interest" description="Disordered" evidence="1">
    <location>
        <begin position="211"/>
        <end position="244"/>
    </location>
</feature>
<feature type="region of interest" description="Disordered" evidence="1">
    <location>
        <begin position="1"/>
        <end position="23"/>
    </location>
</feature>
<sequence>MNESTDLQQPFLSRKERNRSMRVKRHKKPYRTILILTVLLTPASAISSDLFVRSTEALLTSSKQMTAVFQSADHFPMWYSQLVQQLASDAQQSETLTQQLTQQASSDKEDKKKQADREDILTKLNRLLFQETALMQNARATFEIISQAAATDELNYQTATSQKGSQQEIDSYSRVASWGQNALSEATSYLSRMQGNTQTCTSIISKFLKQDKNADQTDTSHSGIDSPQTSTSVVSDVYNKPSSN</sequence>
<dbReference type="Proteomes" id="UP000053557">
    <property type="component" value="Unassembled WGS sequence"/>
</dbReference>
<gene>
    <name evidence="2" type="ORF">ATW55_01380</name>
</gene>
<evidence type="ECO:0000313" key="2">
    <source>
        <dbReference type="EMBL" id="KUO96049.1"/>
    </source>
</evidence>
<dbReference type="RefSeq" id="WP_067715012.1">
    <property type="nucleotide sequence ID" value="NZ_LPVJ01000029.1"/>
</dbReference>
<organism evidence="2 3">
    <name type="scientific">Ferroacidibacillus organovorans</name>
    <dbReference type="NCBI Taxonomy" id="1765683"/>
    <lineage>
        <taxon>Bacteria</taxon>
        <taxon>Bacillati</taxon>
        <taxon>Bacillota</taxon>
        <taxon>Bacilli</taxon>
        <taxon>Bacillales</taxon>
        <taxon>Alicyclobacillaceae</taxon>
        <taxon>Ferroacidibacillus</taxon>
    </lineage>
</organism>
<feature type="compositionally biased region" description="Basic and acidic residues" evidence="1">
    <location>
        <begin position="106"/>
        <end position="116"/>
    </location>
</feature>
<feature type="compositionally biased region" description="Polar residues" evidence="1">
    <location>
        <begin position="216"/>
        <end position="244"/>
    </location>
</feature>